<protein>
    <submittedName>
        <fullName evidence="2">Uncharacterized protein</fullName>
    </submittedName>
</protein>
<proteinExistence type="predicted"/>
<evidence type="ECO:0000256" key="1">
    <source>
        <dbReference type="SAM" id="MobiDB-lite"/>
    </source>
</evidence>
<name>A0A7S4K6Y2_9STRA</name>
<feature type="compositionally biased region" description="Polar residues" evidence="1">
    <location>
        <begin position="45"/>
        <end position="58"/>
    </location>
</feature>
<feature type="compositionally biased region" description="Polar residues" evidence="1">
    <location>
        <begin position="231"/>
        <end position="251"/>
    </location>
</feature>
<evidence type="ECO:0000313" key="2">
    <source>
        <dbReference type="EMBL" id="CAE2285815.1"/>
    </source>
</evidence>
<reference evidence="2" key="1">
    <citation type="submission" date="2021-01" db="EMBL/GenBank/DDBJ databases">
        <authorList>
            <person name="Corre E."/>
            <person name="Pelletier E."/>
            <person name="Niang G."/>
            <person name="Scheremetjew M."/>
            <person name="Finn R."/>
            <person name="Kale V."/>
            <person name="Holt S."/>
            <person name="Cochrane G."/>
            <person name="Meng A."/>
            <person name="Brown T."/>
            <person name="Cohen L."/>
        </authorList>
    </citation>
    <scope>NUCLEOTIDE SEQUENCE</scope>
    <source>
        <strain evidence="2">Isolate 1302-5</strain>
    </source>
</reference>
<accession>A0A7S4K6Y2</accession>
<feature type="compositionally biased region" description="Polar residues" evidence="1">
    <location>
        <begin position="213"/>
        <end position="224"/>
    </location>
</feature>
<dbReference type="EMBL" id="HBKQ01058990">
    <property type="protein sequence ID" value="CAE2285815.1"/>
    <property type="molecule type" value="Transcribed_RNA"/>
</dbReference>
<gene>
    <name evidence="2" type="ORF">OAUR00152_LOCUS40303</name>
</gene>
<sequence length="1073" mass="116972">MGQTDGETYPSPVNATQTGAEAIDMSPTLRQDSALSEEPPYDDQLSVQPAETSDSSDAASVETAATGANEEREIVEMSPQSQSLLLELEGTQPDKTESKGANEKGTENEGGAGRIDKVIGLLSRTRADDSQARSSLEGNEEEEKKDGASDDADAPSLSFFAGTPSGPPPGSSDRNSSRENPTVTRGSYDESRENVARPIHSDERELRSPHTAVPTSGTTAGQPQQERRPTSLGQTSRSSGANSEQSINNGARHNYATHVDVERRQEEEVASDHNPAGATEGATSSTPATNERPDPPARSSSSLLATKADTDSLALRVDERSRQISAGEGEVFEEANCQFDAGGDLSPAASKTRTSISEPVPSSAVTANRSNIAEADIMSSTEVMTMSPAVPKMLVLSPPSPEPSEERAAVDPEGSNTETERPRVESFPVDTVSEPVPALGPRGSTAGSIQDDVQTLETLSTMDAPVSTVDAHRQSAISFSDTQRVVPTAPVMMAPSPILQRSAVSNIPQQVLQQQQQQPVMQVPVQRQHYMQPQMAMQQPQMAIQQPVPMNLSPNRQRMLEMQQSFLSTASQAPHPGRRKIHFRLMEEVNHAADLAIPTRDEMQRHGSTRKLFQKFRNKIRSNSVTDATNVSALRGYGSSENLRTLDHRSSNDSLGAGSSGRLIDRGTLVVSWYDGTGSAELQEHVMTSATRKLGLGGRMTLEDVRIIDDAVEPHEEIVLCPYIPDGSCFVLKFRIKDTTMQSSPPPLSREASDSRYVRQESVYSRAPESPSAAPSPFPSNVNLEQLQMLLDKAQQERRAQTAPTLPPLPPSNEKEQAAQRQGTSNGAASGDLAEESKANVIKKEPKTPGTEEKKKELSEEDLVLKRLNQLNELLTDGDIHRKRRPREEKKQVIFVLANYFVLFLSLIAISAEIHESAGGWMESLNSHLDSVQTCSADRDALYECISEGNFSGLVAAFVFWVTRSAATKNILLFGFDTPQKLWTVVYEAGVSAVCWGTSYMCIRRGLNPDTRPNFLHKYWKDAVYGSLAGFNAAFMKAVLKNLLPQDQVLDVLENRQLRIVDWVSRIFISRDS</sequence>
<feature type="region of interest" description="Disordered" evidence="1">
    <location>
        <begin position="393"/>
        <end position="448"/>
    </location>
</feature>
<feature type="compositionally biased region" description="Basic and acidic residues" evidence="1">
    <location>
        <begin position="259"/>
        <end position="271"/>
    </location>
</feature>
<feature type="compositionally biased region" description="Basic and acidic residues" evidence="1">
    <location>
        <begin position="835"/>
        <end position="858"/>
    </location>
</feature>
<dbReference type="AlphaFoldDB" id="A0A7S4K6Y2"/>
<feature type="compositionally biased region" description="Low complexity" evidence="1">
    <location>
        <begin position="765"/>
        <end position="775"/>
    </location>
</feature>
<feature type="compositionally biased region" description="Basic and acidic residues" evidence="1">
    <location>
        <begin position="187"/>
        <end position="208"/>
    </location>
</feature>
<organism evidence="2">
    <name type="scientific">Odontella aurita</name>
    <dbReference type="NCBI Taxonomy" id="265563"/>
    <lineage>
        <taxon>Eukaryota</taxon>
        <taxon>Sar</taxon>
        <taxon>Stramenopiles</taxon>
        <taxon>Ochrophyta</taxon>
        <taxon>Bacillariophyta</taxon>
        <taxon>Mediophyceae</taxon>
        <taxon>Biddulphiophycidae</taxon>
        <taxon>Eupodiscales</taxon>
        <taxon>Odontellaceae</taxon>
        <taxon>Odontella</taxon>
    </lineage>
</organism>
<feature type="compositionally biased region" description="Basic and acidic residues" evidence="1">
    <location>
        <begin position="92"/>
        <end position="107"/>
    </location>
</feature>
<feature type="region of interest" description="Disordered" evidence="1">
    <location>
        <begin position="794"/>
        <end position="859"/>
    </location>
</feature>
<feature type="region of interest" description="Disordered" evidence="1">
    <location>
        <begin position="740"/>
        <end position="780"/>
    </location>
</feature>
<feature type="region of interest" description="Disordered" evidence="1">
    <location>
        <begin position="1"/>
        <end position="368"/>
    </location>
</feature>
<feature type="compositionally biased region" description="Polar residues" evidence="1">
    <location>
        <begin position="819"/>
        <end position="828"/>
    </location>
</feature>
<feature type="compositionally biased region" description="Polar residues" evidence="1">
    <location>
        <begin position="1"/>
        <end position="19"/>
    </location>
</feature>
<feature type="compositionally biased region" description="Low complexity" evidence="1">
    <location>
        <begin position="80"/>
        <end position="89"/>
    </location>
</feature>